<dbReference type="InterPro" id="IPR000073">
    <property type="entry name" value="AB_hydrolase_1"/>
</dbReference>
<dbReference type="InterPro" id="IPR003779">
    <property type="entry name" value="CMD-like"/>
</dbReference>
<feature type="domain" description="Carboxymuconolactone decarboxylase-like" evidence="2">
    <location>
        <begin position="298"/>
        <end position="380"/>
    </location>
</feature>
<accession>A0A370FZS8</accession>
<evidence type="ECO:0000313" key="7">
    <source>
        <dbReference type="Proteomes" id="UP000562982"/>
    </source>
</evidence>
<dbReference type="Pfam" id="PF02627">
    <property type="entry name" value="CMD"/>
    <property type="match status" value="1"/>
</dbReference>
<evidence type="ECO:0000313" key="4">
    <source>
        <dbReference type="EMBL" id="MBB2187038.1"/>
    </source>
</evidence>
<dbReference type="InterPro" id="IPR029032">
    <property type="entry name" value="AhpD-like"/>
</dbReference>
<name>A0A370FZS8_GLULI</name>
<dbReference type="InterPro" id="IPR029058">
    <property type="entry name" value="AB_hydrolase_fold"/>
</dbReference>
<protein>
    <submittedName>
        <fullName evidence="4 5">3-oxoadipate enol-lactonase</fullName>
        <ecNumber evidence="4">3.1.1.24</ecNumber>
    </submittedName>
</protein>
<dbReference type="Gene3D" id="3.40.50.1820">
    <property type="entry name" value="alpha/beta hydrolase"/>
    <property type="match status" value="1"/>
</dbReference>
<dbReference type="Pfam" id="PF00561">
    <property type="entry name" value="Abhydrolase_1"/>
    <property type="match status" value="1"/>
</dbReference>
<proteinExistence type="predicted"/>
<feature type="domain" description="AB hydrolase-1" evidence="1">
    <location>
        <begin position="21"/>
        <end position="130"/>
    </location>
</feature>
<dbReference type="PANTHER" id="PTHR33570:SF2">
    <property type="entry name" value="CARBOXYMUCONOLACTONE DECARBOXYLASE-LIKE DOMAIN-CONTAINING PROTEIN"/>
    <property type="match status" value="1"/>
</dbReference>
<comment type="caution">
    <text evidence="5">The sequence shown here is derived from an EMBL/GenBank/DDBJ whole genome shotgun (WGS) entry which is preliminary data.</text>
</comment>
<dbReference type="Pfam" id="PF08386">
    <property type="entry name" value="Abhydrolase_4"/>
    <property type="match status" value="1"/>
</dbReference>
<dbReference type="SUPFAM" id="SSF53474">
    <property type="entry name" value="alpha/beta-Hydrolases"/>
    <property type="match status" value="1"/>
</dbReference>
<sequence length="391" mass="41487">MFVTLPDLNVHVRLDGPPGAPALLLLHSLGTSSDIWDGMTEALSRHFRVIRPDMRGHGLTGVTPGPYTIEGLAADALAVLDVLGVGTAHVAGVSIGGLIAQAMTLHAPDRLLSVALIDTAPVFPTEASWRERATTVRASGLAGMADAVMARWITPAGLETPAARGLRQIFLRTDPEGYAAACEALAVCDLSARLHAITLPALVVVGEDDPSTPVATARTLAEALPSARLVVLSHASHIPTVERPDAVAQVLVDFLVPTGDDEMAPDLYAVGMGVRRAVLGTAHVERSTTRITAFDRYFQTFITRTAWGQVWSRPQFDRRTRSIVTLALLAGLGCEEEFALHVRASRNTGCSDEDIAELLLHVAVYAGIPKANGAIRCAKEILAEMAAEKNG</sequence>
<reference evidence="4 7" key="2">
    <citation type="submission" date="2020-04" db="EMBL/GenBank/DDBJ databases">
        <title>Description of novel Gluconacetobacter.</title>
        <authorList>
            <person name="Sombolestani A."/>
        </authorList>
    </citation>
    <scope>NUCLEOTIDE SEQUENCE [LARGE SCALE GENOMIC DNA]</scope>
    <source>
        <strain evidence="4 7">LMG 1382</strain>
    </source>
</reference>
<evidence type="ECO:0000313" key="5">
    <source>
        <dbReference type="EMBL" id="RDI37012.1"/>
    </source>
</evidence>
<dbReference type="PANTHER" id="PTHR33570">
    <property type="entry name" value="4-CARBOXYMUCONOLACTONE DECARBOXYLASE FAMILY PROTEIN"/>
    <property type="match status" value="1"/>
</dbReference>
<dbReference type="PRINTS" id="PR00111">
    <property type="entry name" value="ABHYDROLASE"/>
</dbReference>
<dbReference type="GO" id="GO:0042952">
    <property type="term" value="P:beta-ketoadipate pathway"/>
    <property type="evidence" value="ECO:0007669"/>
    <property type="project" value="InterPro"/>
</dbReference>
<gene>
    <name evidence="4" type="primary">pcaD</name>
    <name evidence="5" type="ORF">C7453_10758</name>
    <name evidence="4" type="ORF">HLH32_11710</name>
</gene>
<keyword evidence="6" id="KW-1185">Reference proteome</keyword>
<dbReference type="InterPro" id="IPR013595">
    <property type="entry name" value="Pept_S33_TAP-like_C"/>
</dbReference>
<keyword evidence="4" id="KW-0378">Hydrolase</keyword>
<dbReference type="InterPro" id="IPR052512">
    <property type="entry name" value="4CMD/NDH-1_regulator"/>
</dbReference>
<dbReference type="Gene3D" id="1.20.1290.10">
    <property type="entry name" value="AhpD-like"/>
    <property type="match status" value="1"/>
</dbReference>
<dbReference type="InterPro" id="IPR012788">
    <property type="entry name" value="Decarb_PcaC"/>
</dbReference>
<dbReference type="SUPFAM" id="SSF69118">
    <property type="entry name" value="AhpD-like"/>
    <property type="match status" value="1"/>
</dbReference>
<evidence type="ECO:0000313" key="6">
    <source>
        <dbReference type="Proteomes" id="UP000254958"/>
    </source>
</evidence>
<dbReference type="AlphaFoldDB" id="A0A370FZS8"/>
<dbReference type="Proteomes" id="UP000562982">
    <property type="component" value="Unassembled WGS sequence"/>
</dbReference>
<reference evidence="5 6" key="1">
    <citation type="submission" date="2018-07" db="EMBL/GenBank/DDBJ databases">
        <title>Genomic Encyclopedia of Type Strains, Phase IV (KMG-IV): sequencing the most valuable type-strain genomes for metagenomic binning, comparative biology and taxonomic classification.</title>
        <authorList>
            <person name="Goeker M."/>
        </authorList>
    </citation>
    <scope>NUCLEOTIDE SEQUENCE [LARGE SCALE GENOMIC DNA]</scope>
    <source>
        <strain evidence="5 6">DSM 5603</strain>
    </source>
</reference>
<dbReference type="InterPro" id="IPR026968">
    <property type="entry name" value="PcaD/CatD"/>
</dbReference>
<dbReference type="EC" id="3.1.1.24" evidence="4"/>
<evidence type="ECO:0000259" key="3">
    <source>
        <dbReference type="Pfam" id="PF08386"/>
    </source>
</evidence>
<organism evidence="5 6">
    <name type="scientific">Gluconacetobacter liquefaciens</name>
    <name type="common">Acetobacter liquefaciens</name>
    <dbReference type="NCBI Taxonomy" id="89584"/>
    <lineage>
        <taxon>Bacteria</taxon>
        <taxon>Pseudomonadati</taxon>
        <taxon>Pseudomonadota</taxon>
        <taxon>Alphaproteobacteria</taxon>
        <taxon>Acetobacterales</taxon>
        <taxon>Acetobacteraceae</taxon>
        <taxon>Gluconacetobacter</taxon>
    </lineage>
</organism>
<dbReference type="NCBIfam" id="TIGR02427">
    <property type="entry name" value="protocat_pcaD"/>
    <property type="match status" value="1"/>
</dbReference>
<dbReference type="OrthoDB" id="9801400at2"/>
<dbReference type="NCBIfam" id="TIGR02425">
    <property type="entry name" value="decarb_PcaC"/>
    <property type="match status" value="1"/>
</dbReference>
<feature type="domain" description="Peptidase S33 tripeptidyl aminopeptidase-like C-terminal" evidence="3">
    <location>
        <begin position="198"/>
        <end position="256"/>
    </location>
</feature>
<dbReference type="EMBL" id="JABEQI010000006">
    <property type="protein sequence ID" value="MBB2187038.1"/>
    <property type="molecule type" value="Genomic_DNA"/>
</dbReference>
<dbReference type="Proteomes" id="UP000254958">
    <property type="component" value="Unassembled WGS sequence"/>
</dbReference>
<dbReference type="GO" id="GO:0047570">
    <property type="term" value="F:3-oxoadipate enol-lactonase activity"/>
    <property type="evidence" value="ECO:0007669"/>
    <property type="project" value="UniProtKB-EC"/>
</dbReference>
<dbReference type="EMBL" id="QQAW01000007">
    <property type="protein sequence ID" value="RDI37012.1"/>
    <property type="molecule type" value="Genomic_DNA"/>
</dbReference>
<dbReference type="GO" id="GO:0051920">
    <property type="term" value="F:peroxiredoxin activity"/>
    <property type="evidence" value="ECO:0007669"/>
    <property type="project" value="InterPro"/>
</dbReference>
<evidence type="ECO:0000259" key="2">
    <source>
        <dbReference type="Pfam" id="PF02627"/>
    </source>
</evidence>
<dbReference type="RefSeq" id="WP_114727934.1">
    <property type="nucleotide sequence ID" value="NZ_BJMI01000022.1"/>
</dbReference>
<evidence type="ECO:0000259" key="1">
    <source>
        <dbReference type="Pfam" id="PF00561"/>
    </source>
</evidence>